<name>F4SAQ7_MELLP</name>
<accession>F4SAQ7</accession>
<dbReference type="RefSeq" id="XP_007418461.1">
    <property type="nucleotide sequence ID" value="XM_007418399.1"/>
</dbReference>
<gene>
    <name evidence="1" type="ORF">MELLADRAFT_113678</name>
</gene>
<dbReference type="InParanoid" id="F4SAQ7"/>
<dbReference type="AlphaFoldDB" id="F4SAQ7"/>
<sequence>MSEDVLNTAPIKPMTAIQIWDLVASSKTRIRQRSTHDQPEDEAGISIVEAQLGVDTSSGDDSFDPLDDCYYGWDGSYSHPPKNKVVFDLNMVQSINKLLPRVHVPTCISRPIKQLGDQDQLVSRLNAIRADDKYWRSSSEWCKMSTEERKKFSPVSSQAQFKNGIEHNGVHYQTYNKNPNNSVIHVISRSNGATLFGKIVKIFTHQRSPEDTQAPVSDTWLLVRYYAPVPEAMPNPFTCLGEPDLEAHLRLETTSKPYLTHIDEVIAHCAWIVFEQGEVHYLLDKKSIAVISLSR</sequence>
<evidence type="ECO:0000313" key="1">
    <source>
        <dbReference type="EMBL" id="EGF98259.1"/>
    </source>
</evidence>
<dbReference type="Proteomes" id="UP000001072">
    <property type="component" value="Unassembled WGS sequence"/>
</dbReference>
<evidence type="ECO:0000313" key="2">
    <source>
        <dbReference type="Proteomes" id="UP000001072"/>
    </source>
</evidence>
<reference evidence="2" key="1">
    <citation type="journal article" date="2011" name="Proc. Natl. Acad. Sci. U.S.A.">
        <title>Obligate biotrophy features unraveled by the genomic analysis of rust fungi.</title>
        <authorList>
            <person name="Duplessis S."/>
            <person name="Cuomo C.A."/>
            <person name="Lin Y.-C."/>
            <person name="Aerts A."/>
            <person name="Tisserant E."/>
            <person name="Veneault-Fourrey C."/>
            <person name="Joly D.L."/>
            <person name="Hacquard S."/>
            <person name="Amselem J."/>
            <person name="Cantarel B.L."/>
            <person name="Chiu R."/>
            <person name="Coutinho P.M."/>
            <person name="Feau N."/>
            <person name="Field M."/>
            <person name="Frey P."/>
            <person name="Gelhaye E."/>
            <person name="Goldberg J."/>
            <person name="Grabherr M.G."/>
            <person name="Kodira C.D."/>
            <person name="Kohler A."/>
            <person name="Kuees U."/>
            <person name="Lindquist E.A."/>
            <person name="Lucas S.M."/>
            <person name="Mago R."/>
            <person name="Mauceli E."/>
            <person name="Morin E."/>
            <person name="Murat C."/>
            <person name="Pangilinan J.L."/>
            <person name="Park R."/>
            <person name="Pearson M."/>
            <person name="Quesneville H."/>
            <person name="Rouhier N."/>
            <person name="Sakthikumar S."/>
            <person name="Salamov A.A."/>
            <person name="Schmutz J."/>
            <person name="Selles B."/>
            <person name="Shapiro H."/>
            <person name="Tanguay P."/>
            <person name="Tuskan G.A."/>
            <person name="Henrissat B."/>
            <person name="Van de Peer Y."/>
            <person name="Rouze P."/>
            <person name="Ellis J.G."/>
            <person name="Dodds P.N."/>
            <person name="Schein J.E."/>
            <person name="Zhong S."/>
            <person name="Hamelin R.C."/>
            <person name="Grigoriev I.V."/>
            <person name="Szabo L.J."/>
            <person name="Martin F."/>
        </authorList>
    </citation>
    <scope>NUCLEOTIDE SEQUENCE [LARGE SCALE GENOMIC DNA]</scope>
    <source>
        <strain evidence="2">98AG31 / pathotype 3-4-7</strain>
    </source>
</reference>
<organism evidence="2">
    <name type="scientific">Melampsora larici-populina (strain 98AG31 / pathotype 3-4-7)</name>
    <name type="common">Poplar leaf rust fungus</name>
    <dbReference type="NCBI Taxonomy" id="747676"/>
    <lineage>
        <taxon>Eukaryota</taxon>
        <taxon>Fungi</taxon>
        <taxon>Dikarya</taxon>
        <taxon>Basidiomycota</taxon>
        <taxon>Pucciniomycotina</taxon>
        <taxon>Pucciniomycetes</taxon>
        <taxon>Pucciniales</taxon>
        <taxon>Melampsoraceae</taxon>
        <taxon>Melampsora</taxon>
    </lineage>
</organism>
<dbReference type="HOGENOM" id="CLU_943593_0_0_1"/>
<proteinExistence type="predicted"/>
<keyword evidence="2" id="KW-1185">Reference proteome</keyword>
<dbReference type="EMBL" id="GL883180">
    <property type="protein sequence ID" value="EGF98259.1"/>
    <property type="molecule type" value="Genomic_DNA"/>
</dbReference>
<dbReference type="GeneID" id="18925061"/>
<dbReference type="OrthoDB" id="2508719at2759"/>
<dbReference type="VEuPathDB" id="FungiDB:MELLADRAFT_113678"/>
<dbReference type="KEGG" id="mlr:MELLADRAFT_113678"/>
<protein>
    <submittedName>
        <fullName evidence="1">Uncharacterized protein</fullName>
    </submittedName>
</protein>